<dbReference type="AlphaFoldDB" id="A0AA36IJ79"/>
<reference evidence="1" key="1">
    <citation type="submission" date="2023-08" db="EMBL/GenBank/DDBJ databases">
        <authorList>
            <person name="Chen Y."/>
            <person name="Shah S."/>
            <person name="Dougan E. K."/>
            <person name="Thang M."/>
            <person name="Chan C."/>
        </authorList>
    </citation>
    <scope>NUCLEOTIDE SEQUENCE</scope>
</reference>
<evidence type="ECO:0000313" key="2">
    <source>
        <dbReference type="Proteomes" id="UP001178507"/>
    </source>
</evidence>
<accession>A0AA36IJ79</accession>
<dbReference type="Proteomes" id="UP001178507">
    <property type="component" value="Unassembled WGS sequence"/>
</dbReference>
<dbReference type="EMBL" id="CAUJNA010001566">
    <property type="protein sequence ID" value="CAJ1387754.1"/>
    <property type="molecule type" value="Genomic_DNA"/>
</dbReference>
<keyword evidence="2" id="KW-1185">Reference proteome</keyword>
<evidence type="ECO:0000313" key="1">
    <source>
        <dbReference type="EMBL" id="CAJ1387754.1"/>
    </source>
</evidence>
<comment type="caution">
    <text evidence="1">The sequence shown here is derived from an EMBL/GenBank/DDBJ whole genome shotgun (WGS) entry which is preliminary data.</text>
</comment>
<name>A0AA36IJ79_9DINO</name>
<proteinExistence type="predicted"/>
<feature type="non-terminal residue" evidence="1">
    <location>
        <position position="201"/>
    </location>
</feature>
<protein>
    <submittedName>
        <fullName evidence="1">Uncharacterized protein</fullName>
    </submittedName>
</protein>
<gene>
    <name evidence="1" type="ORF">EVOR1521_LOCUS13759</name>
</gene>
<sequence length="201" mass="22162">MASVSMYCALPCLNRVAEEGLVETDIWHFTPEAAVQAMLRTRARKVGFQLSDCEPKSAKSTRAQSAYAAEELLTARKLGLLKMELNYQEAFEQGHIEITARGVSLVSMLQLDRAPLRLGSMSVKLTAQENYLMAQREEEAGEVAEAAGLAFKFVGVSSLGGAIIRRNWTISKVKYPTDWPMCVSDVEKAALLEWVASEGKE</sequence>
<organism evidence="1 2">
    <name type="scientific">Effrenium voratum</name>
    <dbReference type="NCBI Taxonomy" id="2562239"/>
    <lineage>
        <taxon>Eukaryota</taxon>
        <taxon>Sar</taxon>
        <taxon>Alveolata</taxon>
        <taxon>Dinophyceae</taxon>
        <taxon>Suessiales</taxon>
        <taxon>Symbiodiniaceae</taxon>
        <taxon>Effrenium</taxon>
    </lineage>
</organism>